<feature type="compositionally biased region" description="Polar residues" evidence="1">
    <location>
        <begin position="102"/>
        <end position="117"/>
    </location>
</feature>
<sequence>MLRMRSSYAVLALHSSKSEGEGKQSRSSRISCDRELSLFFCLPSSPLCWSPVVSKLFCASAHSWSLKAPPSTKHRVTPLFPSLRASRASEDAKAPTSGGPGRQSSSHRGGTLTSGSGASPHLESAGGNIAFQEAPFGGPQGPIQTDAGGPGAPLFCRRLLFP</sequence>
<dbReference type="AlphaFoldDB" id="A0AAV7WVN7"/>
<name>A0AAV7WVN7_PLEWA</name>
<protein>
    <submittedName>
        <fullName evidence="2">Uncharacterized protein</fullName>
    </submittedName>
</protein>
<proteinExistence type="predicted"/>
<evidence type="ECO:0000256" key="1">
    <source>
        <dbReference type="SAM" id="MobiDB-lite"/>
    </source>
</evidence>
<reference evidence="2" key="1">
    <citation type="journal article" date="2022" name="bioRxiv">
        <title>Sequencing and chromosome-scale assembly of the giantPleurodeles waltlgenome.</title>
        <authorList>
            <person name="Brown T."/>
            <person name="Elewa A."/>
            <person name="Iarovenko S."/>
            <person name="Subramanian E."/>
            <person name="Araus A.J."/>
            <person name="Petzold A."/>
            <person name="Susuki M."/>
            <person name="Suzuki K.-i.T."/>
            <person name="Hayashi T."/>
            <person name="Toyoda A."/>
            <person name="Oliveira C."/>
            <person name="Osipova E."/>
            <person name="Leigh N.D."/>
            <person name="Simon A."/>
            <person name="Yun M.H."/>
        </authorList>
    </citation>
    <scope>NUCLEOTIDE SEQUENCE</scope>
    <source>
        <strain evidence="2">20211129_DDA</strain>
        <tissue evidence="2">Liver</tissue>
    </source>
</reference>
<evidence type="ECO:0000313" key="3">
    <source>
        <dbReference type="Proteomes" id="UP001066276"/>
    </source>
</evidence>
<comment type="caution">
    <text evidence="2">The sequence shown here is derived from an EMBL/GenBank/DDBJ whole genome shotgun (WGS) entry which is preliminary data.</text>
</comment>
<accession>A0AAV7WVN7</accession>
<feature type="region of interest" description="Disordered" evidence="1">
    <location>
        <begin position="66"/>
        <end position="124"/>
    </location>
</feature>
<dbReference type="EMBL" id="JANPWB010000001">
    <property type="protein sequence ID" value="KAJ1217304.1"/>
    <property type="molecule type" value="Genomic_DNA"/>
</dbReference>
<dbReference type="Proteomes" id="UP001066276">
    <property type="component" value="Chromosome 1_1"/>
</dbReference>
<feature type="region of interest" description="Disordered" evidence="1">
    <location>
        <begin position="130"/>
        <end position="149"/>
    </location>
</feature>
<keyword evidence="3" id="KW-1185">Reference proteome</keyword>
<gene>
    <name evidence="2" type="ORF">NDU88_004898</name>
</gene>
<organism evidence="2 3">
    <name type="scientific">Pleurodeles waltl</name>
    <name type="common">Iberian ribbed newt</name>
    <dbReference type="NCBI Taxonomy" id="8319"/>
    <lineage>
        <taxon>Eukaryota</taxon>
        <taxon>Metazoa</taxon>
        <taxon>Chordata</taxon>
        <taxon>Craniata</taxon>
        <taxon>Vertebrata</taxon>
        <taxon>Euteleostomi</taxon>
        <taxon>Amphibia</taxon>
        <taxon>Batrachia</taxon>
        <taxon>Caudata</taxon>
        <taxon>Salamandroidea</taxon>
        <taxon>Salamandridae</taxon>
        <taxon>Pleurodelinae</taxon>
        <taxon>Pleurodeles</taxon>
    </lineage>
</organism>
<evidence type="ECO:0000313" key="2">
    <source>
        <dbReference type="EMBL" id="KAJ1217304.1"/>
    </source>
</evidence>